<evidence type="ECO:0000313" key="9">
    <source>
        <dbReference type="EMBL" id="CAD2192219.1"/>
    </source>
</evidence>
<evidence type="ECO:0000259" key="8">
    <source>
        <dbReference type="PROSITE" id="PS51303"/>
    </source>
</evidence>
<evidence type="ECO:0000256" key="2">
    <source>
        <dbReference type="ARBA" id="ARBA00022737"/>
    </source>
</evidence>
<dbReference type="InterPro" id="IPR010442">
    <property type="entry name" value="PET_domain"/>
</dbReference>
<dbReference type="Proteomes" id="UP000580250">
    <property type="component" value="Unassembled WGS sequence"/>
</dbReference>
<keyword evidence="3 5" id="KW-0862">Zinc</keyword>
<dbReference type="CDD" id="cd09830">
    <property type="entry name" value="PET_LIMPETin_LIM-9"/>
    <property type="match status" value="1"/>
</dbReference>
<feature type="region of interest" description="Disordered" evidence="6">
    <location>
        <begin position="216"/>
        <end position="257"/>
    </location>
</feature>
<comment type="caution">
    <text evidence="9">The sequence shown here is derived from an EMBL/GenBank/DDBJ whole genome shotgun (WGS) entry which is preliminary data.</text>
</comment>
<evidence type="ECO:0000256" key="5">
    <source>
        <dbReference type="PROSITE-ProRule" id="PRU00125"/>
    </source>
</evidence>
<dbReference type="PANTHER" id="PTHR24211">
    <property type="entry name" value="LIM DOMAIN-CONTAINING PROTEIN"/>
    <property type="match status" value="1"/>
</dbReference>
<reference evidence="9 10" key="1">
    <citation type="submission" date="2020-08" db="EMBL/GenBank/DDBJ databases">
        <authorList>
            <person name="Koutsovoulos G."/>
            <person name="Danchin GJ E."/>
        </authorList>
    </citation>
    <scope>NUCLEOTIDE SEQUENCE [LARGE SCALE GENOMIC DNA]</scope>
</reference>
<dbReference type="CDD" id="cd09414">
    <property type="entry name" value="LIM1_LIMPETin"/>
    <property type="match status" value="1"/>
</dbReference>
<dbReference type="PROSITE" id="PS50023">
    <property type="entry name" value="LIM_DOMAIN_2"/>
    <property type="match status" value="1"/>
</dbReference>
<dbReference type="PANTHER" id="PTHR24211:SF37">
    <property type="entry name" value="PROTEIN ESPINAS-LIKE PROTEIN"/>
    <property type="match status" value="1"/>
</dbReference>
<dbReference type="Gene3D" id="2.10.110.10">
    <property type="entry name" value="Cysteine Rich Protein"/>
    <property type="match status" value="1"/>
</dbReference>
<keyword evidence="2" id="KW-0677">Repeat</keyword>
<evidence type="ECO:0000256" key="1">
    <source>
        <dbReference type="ARBA" id="ARBA00022723"/>
    </source>
</evidence>
<feature type="region of interest" description="Disordered" evidence="6">
    <location>
        <begin position="13"/>
        <end position="35"/>
    </location>
</feature>
<evidence type="ECO:0000256" key="4">
    <source>
        <dbReference type="ARBA" id="ARBA00023038"/>
    </source>
</evidence>
<feature type="region of interest" description="Disordered" evidence="6">
    <location>
        <begin position="360"/>
        <end position="386"/>
    </location>
</feature>
<dbReference type="AlphaFoldDB" id="A0A6V7WYS1"/>
<accession>A0A6V7WYS1</accession>
<dbReference type="InterPro" id="IPR001781">
    <property type="entry name" value="Znf_LIM"/>
</dbReference>
<feature type="compositionally biased region" description="Low complexity" evidence="6">
    <location>
        <begin position="20"/>
        <end position="29"/>
    </location>
</feature>
<feature type="compositionally biased region" description="Low complexity" evidence="6">
    <location>
        <begin position="233"/>
        <end position="257"/>
    </location>
</feature>
<dbReference type="SMART" id="SM00132">
    <property type="entry name" value="LIM"/>
    <property type="match status" value="1"/>
</dbReference>
<feature type="compositionally biased region" description="Low complexity" evidence="6">
    <location>
        <begin position="360"/>
        <end position="382"/>
    </location>
</feature>
<evidence type="ECO:0000313" key="10">
    <source>
        <dbReference type="Proteomes" id="UP000580250"/>
    </source>
</evidence>
<protein>
    <submittedName>
        <fullName evidence="9">Uncharacterized protein</fullName>
    </submittedName>
</protein>
<gene>
    <name evidence="9" type="ORF">MENT_LOCUS45094</name>
</gene>
<dbReference type="SUPFAM" id="SSF57716">
    <property type="entry name" value="Glucocorticoid receptor-like (DNA-binding domain)"/>
    <property type="match status" value="1"/>
</dbReference>
<dbReference type="InterPro" id="IPR047120">
    <property type="entry name" value="Pk/Esn/Tes"/>
</dbReference>
<dbReference type="EMBL" id="CAJEWN010000929">
    <property type="protein sequence ID" value="CAD2192219.1"/>
    <property type="molecule type" value="Genomic_DNA"/>
</dbReference>
<evidence type="ECO:0000259" key="7">
    <source>
        <dbReference type="PROSITE" id="PS50023"/>
    </source>
</evidence>
<proteinExistence type="predicted"/>
<feature type="domain" description="LIM zinc-binding" evidence="7">
    <location>
        <begin position="480"/>
        <end position="545"/>
    </location>
</feature>
<organism evidence="9 10">
    <name type="scientific">Meloidogyne enterolobii</name>
    <name type="common">Root-knot nematode worm</name>
    <name type="synonym">Meloidogyne mayaguensis</name>
    <dbReference type="NCBI Taxonomy" id="390850"/>
    <lineage>
        <taxon>Eukaryota</taxon>
        <taxon>Metazoa</taxon>
        <taxon>Ecdysozoa</taxon>
        <taxon>Nematoda</taxon>
        <taxon>Chromadorea</taxon>
        <taxon>Rhabditida</taxon>
        <taxon>Tylenchina</taxon>
        <taxon>Tylenchomorpha</taxon>
        <taxon>Tylenchoidea</taxon>
        <taxon>Meloidogynidae</taxon>
        <taxon>Meloidogyninae</taxon>
        <taxon>Meloidogyne</taxon>
    </lineage>
</organism>
<evidence type="ECO:0000256" key="6">
    <source>
        <dbReference type="SAM" id="MobiDB-lite"/>
    </source>
</evidence>
<feature type="domain" description="PET" evidence="8">
    <location>
        <begin position="371"/>
        <end position="481"/>
    </location>
</feature>
<dbReference type="PROSITE" id="PS00478">
    <property type="entry name" value="LIM_DOMAIN_1"/>
    <property type="match status" value="1"/>
</dbReference>
<dbReference type="PROSITE" id="PS51303">
    <property type="entry name" value="PET"/>
    <property type="match status" value="1"/>
</dbReference>
<dbReference type="GO" id="GO:0008270">
    <property type="term" value="F:zinc ion binding"/>
    <property type="evidence" value="ECO:0007669"/>
    <property type="project" value="InterPro"/>
</dbReference>
<dbReference type="OrthoDB" id="10069167at2759"/>
<keyword evidence="1 5" id="KW-0479">Metal-binding</keyword>
<name>A0A6V7WYS1_MELEN</name>
<dbReference type="Pfam" id="PF06297">
    <property type="entry name" value="PET"/>
    <property type="match status" value="1"/>
</dbReference>
<dbReference type="Pfam" id="PF00412">
    <property type="entry name" value="LIM"/>
    <property type="match status" value="1"/>
</dbReference>
<keyword evidence="4 5" id="KW-0440">LIM domain</keyword>
<evidence type="ECO:0000256" key="3">
    <source>
        <dbReference type="ARBA" id="ARBA00022833"/>
    </source>
</evidence>
<sequence length="561" mass="62637">MAMIATIHPYKNENGMSYNQRRTSSSTTSTEREQQPYTSGIFRIEDVTDDPRYADIGNDSNSVLEKEEGALVEYCRSKVVKPSGVINQPPQIVRRPSFSASSVLGTTKNFSENERRGRIQNKTQAIEASILARAAAGFTSQNQQQRSSSRPARFTPLNVRQPINNISSSGNRGRTLGYALQIPSSTPSQHESRKTAATTNNARWWHPLSKFVTGINSSSSTSSDINPNPLPATTNNHNSTTNRIRSSSTNSGGNNVKSVVSSASGFVSNNNNNNNRATLISTTKRFDQKMAHVIDVEVGQPCSRMAICNCYGFRPHTWRKVCVHCKCDRSDHEIGGNQALNVYERLGIKPSSAEMAKVLQQQQQQQRKNNNENNSNDVNSSSIGSTGHGYAWVPPGIGRLKVEEYMSQLPNHIIPRLNSIGEKNRERQLMIQLPRQDLSIAYCKHLRTPQERRLYEEFVNARNEVALDIGHVNANISKAMECRKCRGVVERNEMAVIAPKLGENTGWHAACFVCQTCEQLLVDLTYCVRDEKVYCERHFAELHKPRCSACDEVGGEKNIFK</sequence>